<feature type="compositionally biased region" description="Low complexity" evidence="2">
    <location>
        <begin position="289"/>
        <end position="299"/>
    </location>
</feature>
<proteinExistence type="predicted"/>
<comment type="caution">
    <text evidence="3">The sequence shown here is derived from an EMBL/GenBank/DDBJ whole genome shotgun (WGS) entry which is preliminary data.</text>
</comment>
<sequence>MSAKSTRKLNKHLKHKNSPAVFFGDDDEPSSGTTSEKRVRRIRRTADMICFETSTHENFIKSKINKLSGKPSLSSAISECSPPGLKKASIVNNLSTDFPTEKITNDTCGGKRKIIKAKRLLKNNNNNKQNLEEIQEHQNATEEITDTQIALNEEENVQTNEHLIDVDGMMVKTLPSPIAPSESSIEINTSELSLSKHLQFNSSKEEIHPSTSGIVDPPKRRTYELEDSTIDVSLLKSISERDSTRMSSLPSSEDSQYQTPSRVTIRRKWNKPQRLSVSLSDTPSWINNKSSKKSVSFSDNFKKEESQSTVSTSKKHVSKVKIPNFAAIHARALEKIEDITEYKQRKENRAKMLLSGAKPKNLQKSSSTKKSSSVQKLSSKKESWKQLRFAPNTTLKEKSPTFIPLPSTPIPRNTKQTMKSPLFETEFPKFNFVFSKENRFNGSPAFKQAETQTVQIKNHQDGLKKSNFVFSKKNKFTHIPVFKQANVEKKILAVKDCNIKQTFNVQKQTQIKSIVTKSKPVKDALETRRCAIKGVRSNRRFELLMNMRKGK</sequence>
<dbReference type="Proteomes" id="UP001168821">
    <property type="component" value="Unassembled WGS sequence"/>
</dbReference>
<organism evidence="3 4">
    <name type="scientific">Zophobas morio</name>
    <dbReference type="NCBI Taxonomy" id="2755281"/>
    <lineage>
        <taxon>Eukaryota</taxon>
        <taxon>Metazoa</taxon>
        <taxon>Ecdysozoa</taxon>
        <taxon>Arthropoda</taxon>
        <taxon>Hexapoda</taxon>
        <taxon>Insecta</taxon>
        <taxon>Pterygota</taxon>
        <taxon>Neoptera</taxon>
        <taxon>Endopterygota</taxon>
        <taxon>Coleoptera</taxon>
        <taxon>Polyphaga</taxon>
        <taxon>Cucujiformia</taxon>
        <taxon>Tenebrionidae</taxon>
        <taxon>Zophobas</taxon>
    </lineage>
</organism>
<reference evidence="3" key="1">
    <citation type="journal article" date="2023" name="G3 (Bethesda)">
        <title>Whole genome assemblies of Zophobas morio and Tenebrio molitor.</title>
        <authorList>
            <person name="Kaur S."/>
            <person name="Stinson S.A."/>
            <person name="diCenzo G.C."/>
        </authorList>
    </citation>
    <scope>NUCLEOTIDE SEQUENCE</scope>
    <source>
        <strain evidence="3">QUZm001</strain>
    </source>
</reference>
<name>A0AA38I3E4_9CUCU</name>
<feature type="region of interest" description="Disordered" evidence="2">
    <location>
        <begin position="200"/>
        <end position="219"/>
    </location>
</feature>
<evidence type="ECO:0000256" key="1">
    <source>
        <dbReference type="SAM" id="Coils"/>
    </source>
</evidence>
<dbReference type="AlphaFoldDB" id="A0AA38I3E4"/>
<feature type="region of interest" description="Disordered" evidence="2">
    <location>
        <begin position="351"/>
        <end position="379"/>
    </location>
</feature>
<feature type="region of interest" description="Disordered" evidence="2">
    <location>
        <begin position="289"/>
        <end position="309"/>
    </location>
</feature>
<protein>
    <submittedName>
        <fullName evidence="3">Uncharacterized protein</fullName>
    </submittedName>
</protein>
<feature type="compositionally biased region" description="Polar residues" evidence="2">
    <location>
        <begin position="245"/>
        <end position="262"/>
    </location>
</feature>
<gene>
    <name evidence="3" type="ORF">Zmor_020034</name>
</gene>
<feature type="compositionally biased region" description="Basic residues" evidence="2">
    <location>
        <begin position="1"/>
        <end position="17"/>
    </location>
</feature>
<keyword evidence="1" id="KW-0175">Coiled coil</keyword>
<keyword evidence="4" id="KW-1185">Reference proteome</keyword>
<accession>A0AA38I3E4</accession>
<evidence type="ECO:0000313" key="4">
    <source>
        <dbReference type="Proteomes" id="UP001168821"/>
    </source>
</evidence>
<feature type="region of interest" description="Disordered" evidence="2">
    <location>
        <begin position="241"/>
        <end position="262"/>
    </location>
</feature>
<feature type="coiled-coil region" evidence="1">
    <location>
        <begin position="114"/>
        <end position="157"/>
    </location>
</feature>
<evidence type="ECO:0000313" key="3">
    <source>
        <dbReference type="EMBL" id="KAJ3648214.1"/>
    </source>
</evidence>
<evidence type="ECO:0000256" key="2">
    <source>
        <dbReference type="SAM" id="MobiDB-lite"/>
    </source>
</evidence>
<feature type="region of interest" description="Disordered" evidence="2">
    <location>
        <begin position="1"/>
        <end position="39"/>
    </location>
</feature>
<dbReference type="EMBL" id="JALNTZ010000006">
    <property type="protein sequence ID" value="KAJ3648214.1"/>
    <property type="molecule type" value="Genomic_DNA"/>
</dbReference>
<feature type="compositionally biased region" description="Low complexity" evidence="2">
    <location>
        <begin position="364"/>
        <end position="377"/>
    </location>
</feature>